<evidence type="ECO:0000259" key="2">
    <source>
        <dbReference type="Pfam" id="PF08161"/>
    </source>
</evidence>
<dbReference type="AlphaFoldDB" id="W9SFN5"/>
<feature type="compositionally biased region" description="Basic and acidic residues" evidence="1">
    <location>
        <begin position="826"/>
        <end position="846"/>
    </location>
</feature>
<keyword evidence="5" id="KW-1185">Reference proteome</keyword>
<dbReference type="SUPFAM" id="SSF48371">
    <property type="entry name" value="ARM repeat"/>
    <property type="match status" value="1"/>
</dbReference>
<dbReference type="PANTHER" id="PTHR48412">
    <property type="entry name" value="ARM REPEAT SUPERFAMILY PROTEIN"/>
    <property type="match status" value="1"/>
</dbReference>
<dbReference type="eggNOG" id="KOG1248">
    <property type="taxonomic scope" value="Eukaryota"/>
</dbReference>
<evidence type="ECO:0000256" key="1">
    <source>
        <dbReference type="SAM" id="MobiDB-lite"/>
    </source>
</evidence>
<name>W9SFN5_9ROSA</name>
<feature type="domain" description="RRP12 N-terminal HEAT" evidence="3">
    <location>
        <begin position="13"/>
        <end position="297"/>
    </location>
</feature>
<organism evidence="4 5">
    <name type="scientific">Morus notabilis</name>
    <dbReference type="NCBI Taxonomy" id="981085"/>
    <lineage>
        <taxon>Eukaryota</taxon>
        <taxon>Viridiplantae</taxon>
        <taxon>Streptophyta</taxon>
        <taxon>Embryophyta</taxon>
        <taxon>Tracheophyta</taxon>
        <taxon>Spermatophyta</taxon>
        <taxon>Magnoliopsida</taxon>
        <taxon>eudicotyledons</taxon>
        <taxon>Gunneridae</taxon>
        <taxon>Pentapetalae</taxon>
        <taxon>rosids</taxon>
        <taxon>fabids</taxon>
        <taxon>Rosales</taxon>
        <taxon>Moraceae</taxon>
        <taxon>Moreae</taxon>
        <taxon>Morus</taxon>
    </lineage>
</organism>
<evidence type="ECO:0000313" key="4">
    <source>
        <dbReference type="EMBL" id="EXC04361.1"/>
    </source>
</evidence>
<dbReference type="InterPro" id="IPR016024">
    <property type="entry name" value="ARM-type_fold"/>
</dbReference>
<sequence length="873" mass="95927">MEDDKPEHDHDHEHEHSDSFNNGSDIFQQLMDRYSKSAAPQHRHLLGTAAAMRSLLAAESLPLTPPAYFAAVISAVDEAASSPQPLDLTAVAALLSFLAIVLPLAPPRGIDAAKASEAVKVLVRLLEREKEGLAVATVRAGVKCLGVLVGFCDLEDWNSVKLGFETLIKFSVDRRPKVRRCSQECLEKVFKSITCSAVTKEASKLVMSMLKTYMPLAGELGKSGALAGSKDDILSEPKNVEVFHMLNMLKLIVPFLSMKTRSKVLSEVDKIMKSQFSAFTRHILKTIETCFETSSVDAIAPKTEKIVVSLSSYVSLGDKNPLDTVISATTLLKRSLDILRAGESSAHVKNLPLVFDSIAGLLTSEASIASHAATILKELISHHLDQRSLPVDDNQPLEVEGEENIGASAIQSACAILENSLMTSDGKPNEYILGVISALFLKLGRISYYYMRNILLKLADLMSLASKAKSKTYHLENCIGAAVFSMGPEKLLMRVPITLNAGDFTCANIWLVPILTKYVVGASLGYYMEHIMPLAKSFQRASRKDKRATRGQNLQDHARDLRGLLPAFCRYPTDLYQNFQLLGDVLIKFLKEDSSMHENVAISLQVLVNQNKRALTQKTDAGGSNSSEVKESIKEFGNLPTYSKKIASKNIKALSSYSTALLQALAGLYIESPPGKRSILKDAVGCLVSITDSSITKEILISFFEHFKFIDDEGEFVNPENGKALIDKDEGHPSTLVKDAESVVNEAQIFGILTMVSEHLRSMELFEFREKLRAVLRANLKVSGGSMGGLRDQVGKVQTQMEDVQAVLWRMEALLVVRPMAGKAELGRDGERRDGERRDRVPRGEESPDCIDPGGVEVPNRADLRREAPIRED</sequence>
<protein>
    <submittedName>
        <fullName evidence="4">Uncharacterized protein</fullName>
    </submittedName>
</protein>
<reference evidence="5" key="1">
    <citation type="submission" date="2013-01" db="EMBL/GenBank/DDBJ databases">
        <title>Draft Genome Sequence of a Mulberry Tree, Morus notabilis C.K. Schneid.</title>
        <authorList>
            <person name="He N."/>
            <person name="Zhao S."/>
        </authorList>
    </citation>
    <scope>NUCLEOTIDE SEQUENCE</scope>
</reference>
<feature type="compositionally biased region" description="Basic and acidic residues" evidence="1">
    <location>
        <begin position="860"/>
        <end position="873"/>
    </location>
</feature>
<dbReference type="PANTHER" id="PTHR48412:SF1">
    <property type="entry name" value="ARM REPEAT SUPERFAMILY PROTEIN"/>
    <property type="match status" value="1"/>
</dbReference>
<proteinExistence type="predicted"/>
<gene>
    <name evidence="4" type="ORF">L484_015988</name>
</gene>
<evidence type="ECO:0000313" key="5">
    <source>
        <dbReference type="Proteomes" id="UP000030645"/>
    </source>
</evidence>
<dbReference type="Pfam" id="PF25772">
    <property type="entry name" value="HEAT_RRP12_N"/>
    <property type="match status" value="1"/>
</dbReference>
<dbReference type="EMBL" id="KE345467">
    <property type="protein sequence ID" value="EXC04361.1"/>
    <property type="molecule type" value="Genomic_DNA"/>
</dbReference>
<dbReference type="InterPro" id="IPR012978">
    <property type="entry name" value="HEAT_RRP12"/>
</dbReference>
<accession>W9SFN5</accession>
<feature type="region of interest" description="Disordered" evidence="1">
    <location>
        <begin position="826"/>
        <end position="873"/>
    </location>
</feature>
<evidence type="ECO:0000259" key="3">
    <source>
        <dbReference type="Pfam" id="PF25772"/>
    </source>
</evidence>
<dbReference type="STRING" id="981085.W9SFN5"/>
<feature type="domain" description="RRP12 HEAT" evidence="2">
    <location>
        <begin position="365"/>
        <end position="670"/>
    </location>
</feature>
<feature type="region of interest" description="Disordered" evidence="1">
    <location>
        <begin position="1"/>
        <end position="22"/>
    </location>
</feature>
<feature type="compositionally biased region" description="Basic and acidic residues" evidence="1">
    <location>
        <begin position="1"/>
        <end position="18"/>
    </location>
</feature>
<dbReference type="Pfam" id="PF08161">
    <property type="entry name" value="RRP12_HEAT"/>
    <property type="match status" value="1"/>
</dbReference>
<dbReference type="Proteomes" id="UP000030645">
    <property type="component" value="Unassembled WGS sequence"/>
</dbReference>
<dbReference type="InterPro" id="IPR057860">
    <property type="entry name" value="HEAT_RRP12_N"/>
</dbReference>